<dbReference type="AlphaFoldDB" id="A0A183LK14"/>
<keyword evidence="2" id="KW-1185">Reference proteome</keyword>
<dbReference type="EMBL" id="UZAI01001281">
    <property type="protein sequence ID" value="VDO60246.1"/>
    <property type="molecule type" value="Genomic_DNA"/>
</dbReference>
<gene>
    <name evidence="1" type="ORF">SMRZ_LOCUS4139</name>
</gene>
<evidence type="ECO:0000313" key="2">
    <source>
        <dbReference type="Proteomes" id="UP000277204"/>
    </source>
</evidence>
<proteinExistence type="predicted"/>
<protein>
    <submittedName>
        <fullName evidence="1">Uncharacterized protein</fullName>
    </submittedName>
</protein>
<reference evidence="1 2" key="1">
    <citation type="submission" date="2018-11" db="EMBL/GenBank/DDBJ databases">
        <authorList>
            <consortium name="Pathogen Informatics"/>
        </authorList>
    </citation>
    <scope>NUCLEOTIDE SEQUENCE [LARGE SCALE GENOMIC DNA]</scope>
    <source>
        <strain evidence="1 2">Zambia</strain>
    </source>
</reference>
<name>A0A183LK14_9TREM</name>
<sequence length="207" mass="22790">MYDCVYKSLYESLKSTNIKEAVAVIDDTLSCPETSISETCPIAGSNSLVPETQCTNTDLSSSQKDDIVVNAHEVVAVLAHDETGNESNSIMKTGASDGAHHCMTKISDEPTYRGSVVVLPDMSYLNDLHVLDQFFYKNEKNKSDVSNDDQEPNGILIDAEYPSDSPSTNEIFKKFDENILEELNFNDLISSAVDPHHLASSSELFIQ</sequence>
<evidence type="ECO:0000313" key="1">
    <source>
        <dbReference type="EMBL" id="VDO60246.1"/>
    </source>
</evidence>
<dbReference type="Proteomes" id="UP000277204">
    <property type="component" value="Unassembled WGS sequence"/>
</dbReference>
<organism evidence="1 2">
    <name type="scientific">Schistosoma margrebowiei</name>
    <dbReference type="NCBI Taxonomy" id="48269"/>
    <lineage>
        <taxon>Eukaryota</taxon>
        <taxon>Metazoa</taxon>
        <taxon>Spiralia</taxon>
        <taxon>Lophotrochozoa</taxon>
        <taxon>Platyhelminthes</taxon>
        <taxon>Trematoda</taxon>
        <taxon>Digenea</taxon>
        <taxon>Strigeidida</taxon>
        <taxon>Schistosomatoidea</taxon>
        <taxon>Schistosomatidae</taxon>
        <taxon>Schistosoma</taxon>
    </lineage>
</organism>
<accession>A0A183LK14</accession>